<reference evidence="1 2" key="1">
    <citation type="journal article" date="2018" name="Science">
        <title>The opium poppy genome and morphinan production.</title>
        <authorList>
            <person name="Guo L."/>
            <person name="Winzer T."/>
            <person name="Yang X."/>
            <person name="Li Y."/>
            <person name="Ning Z."/>
            <person name="He Z."/>
            <person name="Teodor R."/>
            <person name="Lu Y."/>
            <person name="Bowser T.A."/>
            <person name="Graham I.A."/>
            <person name="Ye K."/>
        </authorList>
    </citation>
    <scope>NUCLEOTIDE SEQUENCE [LARGE SCALE GENOMIC DNA]</scope>
    <source>
        <strain evidence="2">cv. HN1</strain>
        <tissue evidence="1">Leaves</tissue>
    </source>
</reference>
<dbReference type="SUPFAM" id="SSF48371">
    <property type="entry name" value="ARM repeat"/>
    <property type="match status" value="1"/>
</dbReference>
<proteinExistence type="predicted"/>
<dbReference type="Proteomes" id="UP000316621">
    <property type="component" value="Chromosome 8"/>
</dbReference>
<accession>A0A4Y7KNP0</accession>
<dbReference type="Gramene" id="RZC73505">
    <property type="protein sequence ID" value="RZC73505"/>
    <property type="gene ID" value="C5167_048982"/>
</dbReference>
<evidence type="ECO:0000313" key="2">
    <source>
        <dbReference type="Proteomes" id="UP000316621"/>
    </source>
</evidence>
<organism evidence="1 2">
    <name type="scientific">Papaver somniferum</name>
    <name type="common">Opium poppy</name>
    <dbReference type="NCBI Taxonomy" id="3469"/>
    <lineage>
        <taxon>Eukaryota</taxon>
        <taxon>Viridiplantae</taxon>
        <taxon>Streptophyta</taxon>
        <taxon>Embryophyta</taxon>
        <taxon>Tracheophyta</taxon>
        <taxon>Spermatophyta</taxon>
        <taxon>Magnoliopsida</taxon>
        <taxon>Ranunculales</taxon>
        <taxon>Papaveraceae</taxon>
        <taxon>Papaveroideae</taxon>
        <taxon>Papaver</taxon>
    </lineage>
</organism>
<dbReference type="EMBL" id="CM010722">
    <property type="protein sequence ID" value="RZC73505.1"/>
    <property type="molecule type" value="Genomic_DNA"/>
</dbReference>
<dbReference type="STRING" id="3469.A0A4Y7KNP0"/>
<gene>
    <name evidence="1" type="ORF">C5167_048982</name>
</gene>
<evidence type="ECO:0000313" key="1">
    <source>
        <dbReference type="EMBL" id="RZC73505.1"/>
    </source>
</evidence>
<dbReference type="InterPro" id="IPR016024">
    <property type="entry name" value="ARM-type_fold"/>
</dbReference>
<name>A0A4Y7KNP0_PAPSO</name>
<protein>
    <submittedName>
        <fullName evidence="1">Uncharacterized protein</fullName>
    </submittedName>
</protein>
<sequence length="273" mass="30058">MKKDGDMIYVRLPYKIQAVAGGCITSGEALSRILANLYKGNLKGQCCISSAETCRGRSSGPYREAFFCFMDQLYGRFTRLLESTEVAENLGALGAIDHVHVPEFVDVIWVAVSDPTLASLNGQWKLWVLGCLPSAAQAGLGKNAPVYSIHGSLLSVGELLRNSSEFMMSRYRDLADILLVYMEHKHRLVHLSTASLLPHIAHFQRDCFIANHLKHNILASSYSSLPTWPCCKLLKAERANGFIALGEMVGALDGELVHYPPTIVSYVPARCIT</sequence>
<dbReference type="AlphaFoldDB" id="A0A4Y7KNP0"/>
<keyword evidence="2" id="KW-1185">Reference proteome</keyword>